<reference evidence="1 2" key="1">
    <citation type="journal article" date="2019" name="Nat. Ecol. Evol.">
        <title>Megaphylogeny resolves global patterns of mushroom evolution.</title>
        <authorList>
            <person name="Varga T."/>
            <person name="Krizsan K."/>
            <person name="Foldi C."/>
            <person name="Dima B."/>
            <person name="Sanchez-Garcia M."/>
            <person name="Sanchez-Ramirez S."/>
            <person name="Szollosi G.J."/>
            <person name="Szarkandi J.G."/>
            <person name="Papp V."/>
            <person name="Albert L."/>
            <person name="Andreopoulos W."/>
            <person name="Angelini C."/>
            <person name="Antonin V."/>
            <person name="Barry K.W."/>
            <person name="Bougher N.L."/>
            <person name="Buchanan P."/>
            <person name="Buyck B."/>
            <person name="Bense V."/>
            <person name="Catcheside P."/>
            <person name="Chovatia M."/>
            <person name="Cooper J."/>
            <person name="Damon W."/>
            <person name="Desjardin D."/>
            <person name="Finy P."/>
            <person name="Geml J."/>
            <person name="Haridas S."/>
            <person name="Hughes K."/>
            <person name="Justo A."/>
            <person name="Karasinski D."/>
            <person name="Kautmanova I."/>
            <person name="Kiss B."/>
            <person name="Kocsube S."/>
            <person name="Kotiranta H."/>
            <person name="LaButti K.M."/>
            <person name="Lechner B.E."/>
            <person name="Liimatainen K."/>
            <person name="Lipzen A."/>
            <person name="Lukacs Z."/>
            <person name="Mihaltcheva S."/>
            <person name="Morgado L.N."/>
            <person name="Niskanen T."/>
            <person name="Noordeloos M.E."/>
            <person name="Ohm R.A."/>
            <person name="Ortiz-Santana B."/>
            <person name="Ovrebo C."/>
            <person name="Racz N."/>
            <person name="Riley R."/>
            <person name="Savchenko A."/>
            <person name="Shiryaev A."/>
            <person name="Soop K."/>
            <person name="Spirin V."/>
            <person name="Szebenyi C."/>
            <person name="Tomsovsky M."/>
            <person name="Tulloss R.E."/>
            <person name="Uehling J."/>
            <person name="Grigoriev I.V."/>
            <person name="Vagvolgyi C."/>
            <person name="Papp T."/>
            <person name="Martin F.M."/>
            <person name="Miettinen O."/>
            <person name="Hibbett D.S."/>
            <person name="Nagy L.G."/>
        </authorList>
    </citation>
    <scope>NUCLEOTIDE SEQUENCE [LARGE SCALE GENOMIC DNA]</scope>
    <source>
        <strain evidence="1 2">NL-1719</strain>
    </source>
</reference>
<dbReference type="EMBL" id="ML208287">
    <property type="protein sequence ID" value="TFK72281.1"/>
    <property type="molecule type" value="Genomic_DNA"/>
</dbReference>
<evidence type="ECO:0000313" key="1">
    <source>
        <dbReference type="EMBL" id="TFK72281.1"/>
    </source>
</evidence>
<gene>
    <name evidence="1" type="ORF">BDN72DRAFT_343754</name>
</gene>
<keyword evidence="2" id="KW-1185">Reference proteome</keyword>
<evidence type="ECO:0000313" key="2">
    <source>
        <dbReference type="Proteomes" id="UP000308600"/>
    </source>
</evidence>
<sequence>MGVYLVSFFFCVQALVYPEYHLKSWKSINKKMLIAALSMCIFASLDVAFGLAHNVIAFIKSGDPTQEFERTSYWVNVMKMGCYVGQTFIGDLILIYRTWVVYGHSYWVVALPVTIWLAGSVCGVMVIFLEATQHHNTALLNSSDLIPFISSMLALTLSVNLFSTSLIVYRIHSIRLALKQRSIIPRNSPLSHIVRVFIESGLMYTASIVILFGLYVVSNNAQLGVSDAIVQIIGIASNLIIIRVNSRNSIQRQSFSVPSGPSQSGMNKAPLHMINIQTTISRYPPDSPTKTRDSHLDLEAGTKSHSDHDEHVVR</sequence>
<dbReference type="Proteomes" id="UP000308600">
    <property type="component" value="Unassembled WGS sequence"/>
</dbReference>
<accession>A0ACD3B345</accession>
<name>A0ACD3B345_9AGAR</name>
<protein>
    <submittedName>
        <fullName evidence="1">Uncharacterized protein</fullName>
    </submittedName>
</protein>
<proteinExistence type="predicted"/>
<organism evidence="1 2">
    <name type="scientific">Pluteus cervinus</name>
    <dbReference type="NCBI Taxonomy" id="181527"/>
    <lineage>
        <taxon>Eukaryota</taxon>
        <taxon>Fungi</taxon>
        <taxon>Dikarya</taxon>
        <taxon>Basidiomycota</taxon>
        <taxon>Agaricomycotina</taxon>
        <taxon>Agaricomycetes</taxon>
        <taxon>Agaricomycetidae</taxon>
        <taxon>Agaricales</taxon>
        <taxon>Pluteineae</taxon>
        <taxon>Pluteaceae</taxon>
        <taxon>Pluteus</taxon>
    </lineage>
</organism>